<dbReference type="PRINTS" id="PR00633">
    <property type="entry name" value="RCCNDNSATION"/>
</dbReference>
<dbReference type="InterPro" id="IPR011333">
    <property type="entry name" value="SKP1/BTB/POZ_sf"/>
</dbReference>
<evidence type="ECO:0000259" key="2">
    <source>
        <dbReference type="Pfam" id="PF00651"/>
    </source>
</evidence>
<dbReference type="Gene3D" id="3.30.710.10">
    <property type="entry name" value="Potassium Channel Kv1.1, Chain A"/>
    <property type="match status" value="1"/>
</dbReference>
<dbReference type="Proteomes" id="UP001149090">
    <property type="component" value="Unassembled WGS sequence"/>
</dbReference>
<protein>
    <submittedName>
        <fullName evidence="3">Btb/poz domain-containing protein</fullName>
    </submittedName>
</protein>
<feature type="repeat" description="RCC1" evidence="1">
    <location>
        <begin position="262"/>
        <end position="314"/>
    </location>
</feature>
<dbReference type="InterPro" id="IPR009091">
    <property type="entry name" value="RCC1/BLIP-II"/>
</dbReference>
<comment type="caution">
    <text evidence="3">The sequence shown here is derived from an EMBL/GenBank/DDBJ whole genome shotgun (WGS) entry which is preliminary data.</text>
</comment>
<evidence type="ECO:0000313" key="4">
    <source>
        <dbReference type="Proteomes" id="UP001149090"/>
    </source>
</evidence>
<dbReference type="PROSITE" id="PS50012">
    <property type="entry name" value="RCC1_3"/>
    <property type="match status" value="2"/>
</dbReference>
<dbReference type="PANTHER" id="PTHR45982">
    <property type="entry name" value="REGULATOR OF CHROMOSOME CONDENSATION"/>
    <property type="match status" value="1"/>
</dbReference>
<dbReference type="AlphaFoldDB" id="A0A9Q0RF67"/>
<evidence type="ECO:0000313" key="3">
    <source>
        <dbReference type="EMBL" id="KAJ5078551.1"/>
    </source>
</evidence>
<reference evidence="3" key="1">
    <citation type="submission" date="2022-10" db="EMBL/GenBank/DDBJ databases">
        <title>Novel sulphate-reducing endosymbionts in the free-living metamonad Anaeramoeba.</title>
        <authorList>
            <person name="Jerlstrom-Hultqvist J."/>
            <person name="Cepicka I."/>
            <person name="Gallot-Lavallee L."/>
            <person name="Salas-Leiva D."/>
            <person name="Curtis B.A."/>
            <person name="Zahonova K."/>
            <person name="Pipaliya S."/>
            <person name="Dacks J."/>
            <person name="Roger A.J."/>
        </authorList>
    </citation>
    <scope>NUCLEOTIDE SEQUENCE</scope>
    <source>
        <strain evidence="3">BMAN</strain>
    </source>
</reference>
<organism evidence="3 4">
    <name type="scientific">Anaeramoeba ignava</name>
    <name type="common">Anaerobic marine amoeba</name>
    <dbReference type="NCBI Taxonomy" id="1746090"/>
    <lineage>
        <taxon>Eukaryota</taxon>
        <taxon>Metamonada</taxon>
        <taxon>Anaeramoebidae</taxon>
        <taxon>Anaeramoeba</taxon>
    </lineage>
</organism>
<proteinExistence type="predicted"/>
<dbReference type="PANTHER" id="PTHR45982:SF4">
    <property type="entry name" value="PHR DOMAIN-CONTAINING PROTEIN"/>
    <property type="match status" value="1"/>
</dbReference>
<evidence type="ECO:0000256" key="1">
    <source>
        <dbReference type="PROSITE-ProRule" id="PRU00235"/>
    </source>
</evidence>
<feature type="domain" description="BTB" evidence="2">
    <location>
        <begin position="383"/>
        <end position="450"/>
    </location>
</feature>
<dbReference type="Pfam" id="PF00415">
    <property type="entry name" value="RCC1"/>
    <property type="match status" value="1"/>
</dbReference>
<sequence>MNEIIFFGSNKYPKLIKNKPEEITKPIQFKFENENENENENEKQIKQISTGDFSTIFLFKNGKAIEYQNNSNQNPSKIQIEENIQKVTVGFQNEAILTIEGNVFAKGKDINRENPKEFINISSLIEDINDRIIQDTVSGAQSIYLLTSNQNVYEIGSNQFDQLGFDSETLPKTEKPILMMKNISKIFSGNCSIHVFLLNSNQELFVCGWNNYGQLGLGESRKEETKIQKLTKIQNIPKGKIIDIQTSYYHSIMLLENQNPKRKLYSCGDYSCNGLGKNENTNEFTEIKSSLFENDDNIIDFSVGNEHTLILTSNSKLIGFGNNYSDQLGTKYTKDQLIPIQIELPKLRFNEDIFNYHVLCGYLNSFFYYSPPSFSNIEEDLIKLFERKEFCDISFKIKNGEIIEAHKLILKYRLNQKNQNEKLQEIISNKSIKESNQIFEMIYSNRIINPKLYSKIKEIINSNEKIEETIKRIYLNENENENEKDFIIERKEKNINFLN</sequence>
<dbReference type="InterPro" id="IPR000408">
    <property type="entry name" value="Reg_chr_condens"/>
</dbReference>
<dbReference type="Pfam" id="PF00651">
    <property type="entry name" value="BTB"/>
    <property type="match status" value="1"/>
</dbReference>
<dbReference type="Pfam" id="PF13540">
    <property type="entry name" value="RCC1_2"/>
    <property type="match status" value="1"/>
</dbReference>
<dbReference type="Gene3D" id="2.130.10.30">
    <property type="entry name" value="Regulator of chromosome condensation 1/beta-lactamase-inhibitor protein II"/>
    <property type="match status" value="1"/>
</dbReference>
<dbReference type="EMBL" id="JAPDFW010000053">
    <property type="protein sequence ID" value="KAJ5078551.1"/>
    <property type="molecule type" value="Genomic_DNA"/>
</dbReference>
<name>A0A9Q0RF67_ANAIG</name>
<feature type="repeat" description="RCC1" evidence="1">
    <location>
        <begin position="202"/>
        <end position="257"/>
    </location>
</feature>
<accession>A0A9Q0RF67</accession>
<dbReference type="InterPro" id="IPR051553">
    <property type="entry name" value="Ran_GTPase-activating"/>
</dbReference>
<keyword evidence="4" id="KW-1185">Reference proteome</keyword>
<dbReference type="SUPFAM" id="SSF50985">
    <property type="entry name" value="RCC1/BLIP-II"/>
    <property type="match status" value="1"/>
</dbReference>
<dbReference type="InterPro" id="IPR000210">
    <property type="entry name" value="BTB/POZ_dom"/>
</dbReference>
<gene>
    <name evidence="3" type="ORF">M0811_04876</name>
</gene>